<evidence type="ECO:0000256" key="3">
    <source>
        <dbReference type="ARBA" id="ARBA00022723"/>
    </source>
</evidence>
<evidence type="ECO:0000259" key="7">
    <source>
        <dbReference type="Pfam" id="PF04055"/>
    </source>
</evidence>
<dbReference type="SFLD" id="SFLDG01067">
    <property type="entry name" value="SPASM/twitch_domain_containing"/>
    <property type="match status" value="1"/>
</dbReference>
<sequence>MTVFPLKFTRLAADYLFSDDAGGYFRADGQFLDRYATDNLTGTDAHFLLKNGHAFKEVNDTAYQGFSYRWAQRLHRPEALNYLILVPTLRCNLACGYCQVSRVNETANGFDWTDETLAQVLHFLDGMDAAGAKIEFQGGEPLLRLDLLQEVREFARRKFRNVTFTVCSNLQSVSDEAWEFLDAPDTFVSTSLDGDLSVHQRQRTVTSGNTEQFVSNLRHAIGRLGQGRVSALPTLDINNLPAPTEVIKTFGGFGFRSIFLRPINHQGFARKRFQTMGLEKRWNDYHSRFVDALIEHNWTAADPVEEFYFTHCLRRVLRGGHNQHVDLRNPNILGNDYLVIDFDGTFYPTDEARMVTRVGQIDLSVGNLWDGIDQAKLDVLNEEATNSFHPDCIHCPYQAACGIDVIDDLSRYGRIDMPKRDTAFCRRHTAIFGKIFELLYSNDEKVHKSLAIWAGIPEFEPSLAPLLP</sequence>
<accession>A0ABQ0ZCR9</accession>
<dbReference type="PANTHER" id="PTHR43273:SF3">
    <property type="entry name" value="ANAEROBIC SULFATASE-MATURATING ENZYME HOMOLOG ASLB-RELATED"/>
    <property type="match status" value="1"/>
</dbReference>
<evidence type="ECO:0000256" key="6">
    <source>
        <dbReference type="ARBA" id="ARBA00023601"/>
    </source>
</evidence>
<protein>
    <submittedName>
        <fullName evidence="8">His-Xaa-Ser system radical SAM maturase HxsB</fullName>
    </submittedName>
</protein>
<keyword evidence="3" id="KW-0479">Metal-binding</keyword>
<dbReference type="SFLD" id="SFLDG01386">
    <property type="entry name" value="main_SPASM_domain-containing"/>
    <property type="match status" value="1"/>
</dbReference>
<dbReference type="CDD" id="cd01335">
    <property type="entry name" value="Radical_SAM"/>
    <property type="match status" value="1"/>
</dbReference>
<dbReference type="InterPro" id="IPR013785">
    <property type="entry name" value="Aldolase_TIM"/>
</dbReference>
<evidence type="ECO:0000313" key="8">
    <source>
        <dbReference type="EMBL" id="GES53249.1"/>
    </source>
</evidence>
<comment type="similarity">
    <text evidence="6">Belongs to the radical SAM superfamily. Anaerobic sulfatase-maturating enzyme family.</text>
</comment>
<reference evidence="8 9" key="1">
    <citation type="journal article" date="2020" name="Genome Biol. Evol.">
        <title>Rhizobium dioscoreae sp. nov., a plant growth-promoting bacterium isolated from yam (Dioscorea species).</title>
        <authorList>
            <person name="Ouyabe M."/>
            <person name="Tanaka N."/>
            <person name="Shiwa Y."/>
            <person name="Fujita N."/>
            <person name="Kikuno H."/>
            <person name="Babil P."/>
            <person name="Shiwachi H."/>
        </authorList>
    </citation>
    <scope>NUCLEOTIDE SEQUENCE [LARGE SCALE GENOMIC DNA]</scope>
    <source>
        <strain evidence="8 9">S-93</strain>
    </source>
</reference>
<dbReference type="InterPro" id="IPR058240">
    <property type="entry name" value="rSAM_sf"/>
</dbReference>
<dbReference type="InterPro" id="IPR007197">
    <property type="entry name" value="rSAM"/>
</dbReference>
<dbReference type="RefSeq" id="WP_152094788.1">
    <property type="nucleotide sequence ID" value="NZ_BLAJ01000015.1"/>
</dbReference>
<evidence type="ECO:0000256" key="4">
    <source>
        <dbReference type="ARBA" id="ARBA00023004"/>
    </source>
</evidence>
<dbReference type="PANTHER" id="PTHR43273">
    <property type="entry name" value="ANAEROBIC SULFATASE-MATURATING ENZYME HOMOLOG ASLB-RELATED"/>
    <property type="match status" value="1"/>
</dbReference>
<organism evidence="8 9">
    <name type="scientific">Rhizobium dioscoreae</name>
    <dbReference type="NCBI Taxonomy" id="2653122"/>
    <lineage>
        <taxon>Bacteria</taxon>
        <taxon>Pseudomonadati</taxon>
        <taxon>Pseudomonadota</taxon>
        <taxon>Alphaproteobacteria</taxon>
        <taxon>Hyphomicrobiales</taxon>
        <taxon>Rhizobiaceae</taxon>
        <taxon>Rhizobium/Agrobacterium group</taxon>
        <taxon>Rhizobium</taxon>
    </lineage>
</organism>
<dbReference type="EMBL" id="BLAJ01000015">
    <property type="protein sequence ID" value="GES53249.1"/>
    <property type="molecule type" value="Genomic_DNA"/>
</dbReference>
<dbReference type="SFLD" id="SFLDS00029">
    <property type="entry name" value="Radical_SAM"/>
    <property type="match status" value="1"/>
</dbReference>
<evidence type="ECO:0000256" key="2">
    <source>
        <dbReference type="ARBA" id="ARBA00022691"/>
    </source>
</evidence>
<dbReference type="NCBIfam" id="TIGR03978">
    <property type="entry name" value="rSAM_paired_1"/>
    <property type="match status" value="1"/>
</dbReference>
<dbReference type="Proteomes" id="UP000390335">
    <property type="component" value="Unassembled WGS sequence"/>
</dbReference>
<dbReference type="InterPro" id="IPR023867">
    <property type="entry name" value="Sulphatase_maturase_rSAM"/>
</dbReference>
<comment type="caution">
    <text evidence="8">The sequence shown here is derived from an EMBL/GenBank/DDBJ whole genome shotgun (WGS) entry which is preliminary data.</text>
</comment>
<keyword evidence="2" id="KW-0949">S-adenosyl-L-methionine</keyword>
<dbReference type="SUPFAM" id="SSF102114">
    <property type="entry name" value="Radical SAM enzymes"/>
    <property type="match status" value="1"/>
</dbReference>
<dbReference type="InterPro" id="IPR024023">
    <property type="entry name" value="rSAM_paired_HxsB"/>
</dbReference>
<keyword evidence="5" id="KW-0411">Iron-sulfur</keyword>
<feature type="domain" description="Radical SAM core" evidence="7">
    <location>
        <begin position="86"/>
        <end position="220"/>
    </location>
</feature>
<evidence type="ECO:0000256" key="5">
    <source>
        <dbReference type="ARBA" id="ARBA00023014"/>
    </source>
</evidence>
<name>A0ABQ0ZCR9_9HYPH</name>
<comment type="cofactor">
    <cofactor evidence="1">
        <name>[4Fe-4S] cluster</name>
        <dbReference type="ChEBI" id="CHEBI:49883"/>
    </cofactor>
</comment>
<proteinExistence type="inferred from homology"/>
<dbReference type="SFLD" id="SFLDG01384">
    <property type="entry name" value="thioether_bond_formation_requi"/>
    <property type="match status" value="1"/>
</dbReference>
<evidence type="ECO:0000256" key="1">
    <source>
        <dbReference type="ARBA" id="ARBA00001966"/>
    </source>
</evidence>
<dbReference type="Gene3D" id="3.20.20.70">
    <property type="entry name" value="Aldolase class I"/>
    <property type="match status" value="1"/>
</dbReference>
<dbReference type="Pfam" id="PF04055">
    <property type="entry name" value="Radical_SAM"/>
    <property type="match status" value="1"/>
</dbReference>
<evidence type="ECO:0000313" key="9">
    <source>
        <dbReference type="Proteomes" id="UP000390335"/>
    </source>
</evidence>
<gene>
    <name evidence="8" type="ORF">RsS93_58630</name>
</gene>
<keyword evidence="9" id="KW-1185">Reference proteome</keyword>
<keyword evidence="4" id="KW-0408">Iron</keyword>